<dbReference type="SMART" id="SM00331">
    <property type="entry name" value="PP2C_SIG"/>
    <property type="match status" value="1"/>
</dbReference>
<organism evidence="4 5">
    <name type="scientific">Microbacterium stercoris</name>
    <dbReference type="NCBI Taxonomy" id="2820289"/>
    <lineage>
        <taxon>Bacteria</taxon>
        <taxon>Bacillati</taxon>
        <taxon>Actinomycetota</taxon>
        <taxon>Actinomycetes</taxon>
        <taxon>Micrococcales</taxon>
        <taxon>Microbacteriaceae</taxon>
        <taxon>Microbacterium</taxon>
    </lineage>
</organism>
<keyword evidence="2" id="KW-0812">Transmembrane</keyword>
<dbReference type="InterPro" id="IPR013656">
    <property type="entry name" value="PAS_4"/>
</dbReference>
<dbReference type="InterPro" id="IPR035965">
    <property type="entry name" value="PAS-like_dom_sf"/>
</dbReference>
<dbReference type="Pfam" id="PF07228">
    <property type="entry name" value="SpoIIE"/>
    <property type="match status" value="1"/>
</dbReference>
<dbReference type="Pfam" id="PF08448">
    <property type="entry name" value="PAS_4"/>
    <property type="match status" value="1"/>
</dbReference>
<evidence type="ECO:0000313" key="5">
    <source>
        <dbReference type="Proteomes" id="UP000680132"/>
    </source>
</evidence>
<protein>
    <submittedName>
        <fullName evidence="4">SpoIIE family protein phosphatase</fullName>
    </submittedName>
</protein>
<dbReference type="EMBL" id="JAGFOA010000007">
    <property type="protein sequence ID" value="MBO3664821.1"/>
    <property type="molecule type" value="Genomic_DNA"/>
</dbReference>
<evidence type="ECO:0000313" key="4">
    <source>
        <dbReference type="EMBL" id="MBO3664821.1"/>
    </source>
</evidence>
<keyword evidence="1" id="KW-0378">Hydrolase</keyword>
<dbReference type="SUPFAM" id="SSF55785">
    <property type="entry name" value="PYP-like sensor domain (PAS domain)"/>
    <property type="match status" value="1"/>
</dbReference>
<dbReference type="GO" id="GO:0016791">
    <property type="term" value="F:phosphatase activity"/>
    <property type="evidence" value="ECO:0007669"/>
    <property type="project" value="TreeGrafter"/>
</dbReference>
<evidence type="ECO:0000256" key="1">
    <source>
        <dbReference type="ARBA" id="ARBA00022801"/>
    </source>
</evidence>
<gene>
    <name evidence="4" type="ORF">J5V96_15095</name>
</gene>
<dbReference type="RefSeq" id="WP_208504893.1">
    <property type="nucleotide sequence ID" value="NZ_JAGFOA010000007.1"/>
</dbReference>
<feature type="transmembrane region" description="Helical" evidence="2">
    <location>
        <begin position="266"/>
        <end position="284"/>
    </location>
</feature>
<feature type="transmembrane region" description="Helical" evidence="2">
    <location>
        <begin position="51"/>
        <end position="69"/>
    </location>
</feature>
<proteinExistence type="predicted"/>
<feature type="domain" description="PPM-type phosphatase" evidence="3">
    <location>
        <begin position="484"/>
        <end position="688"/>
    </location>
</feature>
<feature type="transmembrane region" description="Helical" evidence="2">
    <location>
        <begin position="136"/>
        <end position="154"/>
    </location>
</feature>
<dbReference type="InterPro" id="IPR036457">
    <property type="entry name" value="PPM-type-like_dom_sf"/>
</dbReference>
<feature type="transmembrane region" description="Helical" evidence="2">
    <location>
        <begin position="102"/>
        <end position="124"/>
    </location>
</feature>
<comment type="caution">
    <text evidence="4">The sequence shown here is derived from an EMBL/GenBank/DDBJ whole genome shotgun (WGS) entry which is preliminary data.</text>
</comment>
<feature type="transmembrane region" description="Helical" evidence="2">
    <location>
        <begin position="21"/>
        <end position="39"/>
    </location>
</feature>
<keyword evidence="5" id="KW-1185">Reference proteome</keyword>
<dbReference type="SUPFAM" id="SSF81606">
    <property type="entry name" value="PP2C-like"/>
    <property type="match status" value="1"/>
</dbReference>
<keyword evidence="2" id="KW-1133">Transmembrane helix</keyword>
<feature type="transmembrane region" description="Helical" evidence="2">
    <location>
        <begin position="296"/>
        <end position="315"/>
    </location>
</feature>
<keyword evidence="2" id="KW-0472">Membrane</keyword>
<feature type="transmembrane region" description="Helical" evidence="2">
    <location>
        <begin position="76"/>
        <end position="96"/>
    </location>
</feature>
<dbReference type="AlphaFoldDB" id="A0A939QSL9"/>
<dbReference type="Gene3D" id="3.30.450.20">
    <property type="entry name" value="PAS domain"/>
    <property type="match status" value="1"/>
</dbReference>
<dbReference type="Gene3D" id="3.60.40.10">
    <property type="entry name" value="PPM-type phosphatase domain"/>
    <property type="match status" value="1"/>
</dbReference>
<evidence type="ECO:0000256" key="2">
    <source>
        <dbReference type="SAM" id="Phobius"/>
    </source>
</evidence>
<feature type="transmembrane region" description="Helical" evidence="2">
    <location>
        <begin position="174"/>
        <end position="195"/>
    </location>
</feature>
<dbReference type="InterPro" id="IPR001932">
    <property type="entry name" value="PPM-type_phosphatase-like_dom"/>
</dbReference>
<reference evidence="4" key="1">
    <citation type="submission" date="2021-03" db="EMBL/GenBank/DDBJ databases">
        <title>Microbacterium sp. nov., a novel actinobacterium isolated from cow dung.</title>
        <authorList>
            <person name="Zhang L."/>
        </authorList>
    </citation>
    <scope>NUCLEOTIDE SEQUENCE</scope>
    <source>
        <strain evidence="4">NEAU-LLB</strain>
    </source>
</reference>
<sequence>MTANEAASSRAEVRSRTVTRDVLTVAGFAVAYLATSFLSRLALVPGSTISMVWPGAGVAAMWVLVRAAAPGRWVTYALIIVLTMLVVALSGGSPVGTVASGIANAVQAAVFAGVMRLACPTIWFSRGTRPLERPHLWWFALAAVAAPLVSSPLVQIDSLTSGGGWRWDLMAMWIARNTGSIMVLVPAGLVLGGFLARRRAGTARRRFAEIGWAVRSSPGEWIFVLLLSPLLHVLWFLTAGDLAVVFPLVALSVWAGTRLPTGLASLHAGVVACVVLGITAWGLGPFQYTGSAVIEVTIAQLYTILMCLIGLALALDRDARASLSTELRAARDEARAEAQRLETIIESVQHGIRVVDRTGGLLVRNTAASRLLLGLDGTDVPGVRETVPGAETRVRFRTLDGEPVPPEKLPYRRALAGEEIRDLDLLVRPVGRGERIVSFTTSRLPDTAGAGVVTVMRDVTAEREELRRAARVQAGLLPRVVPDLPGWDLAARFRPAGTVGGDFYDWEGLPGGVVLTLADVMGKGAGAAILAATTRSLLRAHGGDTDVAATLAATDRSMATDLENAGAFVTCFRSWVDAATGEVSYSDAGHGLAAILSPTCAARRLVANGLPLGISPDEPRLTGTDRIAPGEMLLIFSDGVLDAFDGELERAWQDLPWDLRAGDAVDAIMEAASRGVVDDDLTIVALRRHQSPD</sequence>
<dbReference type="PANTHER" id="PTHR43156">
    <property type="entry name" value="STAGE II SPORULATION PROTEIN E-RELATED"/>
    <property type="match status" value="1"/>
</dbReference>
<dbReference type="PANTHER" id="PTHR43156:SF2">
    <property type="entry name" value="STAGE II SPORULATION PROTEIN E"/>
    <property type="match status" value="1"/>
</dbReference>
<accession>A0A939QSL9</accession>
<name>A0A939QSL9_9MICO</name>
<evidence type="ECO:0000259" key="3">
    <source>
        <dbReference type="SMART" id="SM00331"/>
    </source>
</evidence>
<dbReference type="InterPro" id="IPR052016">
    <property type="entry name" value="Bact_Sigma-Reg"/>
</dbReference>
<dbReference type="Proteomes" id="UP000680132">
    <property type="component" value="Unassembled WGS sequence"/>
</dbReference>